<reference evidence="2 3" key="1">
    <citation type="submission" date="2019-02" db="EMBL/GenBank/DDBJ databases">
        <title>Deep-cultivation of Planctomycetes and their phenomic and genomic characterization uncovers novel biology.</title>
        <authorList>
            <person name="Wiegand S."/>
            <person name="Jogler M."/>
            <person name="Boedeker C."/>
            <person name="Pinto D."/>
            <person name="Vollmers J."/>
            <person name="Rivas-Marin E."/>
            <person name="Kohn T."/>
            <person name="Peeters S.H."/>
            <person name="Heuer A."/>
            <person name="Rast P."/>
            <person name="Oberbeckmann S."/>
            <person name="Bunk B."/>
            <person name="Jeske O."/>
            <person name="Meyerdierks A."/>
            <person name="Storesund J.E."/>
            <person name="Kallscheuer N."/>
            <person name="Luecker S."/>
            <person name="Lage O.M."/>
            <person name="Pohl T."/>
            <person name="Merkel B.J."/>
            <person name="Hornburger P."/>
            <person name="Mueller R.-W."/>
            <person name="Bruemmer F."/>
            <person name="Labrenz M."/>
            <person name="Spormann A.M."/>
            <person name="Op Den Camp H."/>
            <person name="Overmann J."/>
            <person name="Amann R."/>
            <person name="Jetten M.S.M."/>
            <person name="Mascher T."/>
            <person name="Medema M.H."/>
            <person name="Devos D.P."/>
            <person name="Kaster A.-K."/>
            <person name="Ovreas L."/>
            <person name="Rohde M."/>
            <person name="Galperin M.Y."/>
            <person name="Jogler C."/>
        </authorList>
    </citation>
    <scope>NUCLEOTIDE SEQUENCE [LARGE SCALE GENOMIC DNA]</scope>
    <source>
        <strain evidence="2 3">CA13</strain>
    </source>
</reference>
<comment type="caution">
    <text evidence="2">The sequence shown here is derived from an EMBL/GenBank/DDBJ whole genome shotgun (WGS) entry which is preliminary data.</text>
</comment>
<dbReference type="OrthoDB" id="276288at2"/>
<sequence length="97" mass="10970">MKDPFIEREWATLCDHLTECASAIAENKTEQSDYLLQARQFSDQTVPAVYRELLNRTAAAAQLAIRWQNCEQEAMIDETLDESFPASDPPAFSHAHA</sequence>
<evidence type="ECO:0000256" key="1">
    <source>
        <dbReference type="SAM" id="MobiDB-lite"/>
    </source>
</evidence>
<accession>A0A5C5ZAR6</accession>
<gene>
    <name evidence="2" type="ORF">CA13_59470</name>
</gene>
<evidence type="ECO:0000313" key="3">
    <source>
        <dbReference type="Proteomes" id="UP000315010"/>
    </source>
</evidence>
<name>A0A5C5ZAR6_9BACT</name>
<dbReference type="Proteomes" id="UP000315010">
    <property type="component" value="Unassembled WGS sequence"/>
</dbReference>
<dbReference type="AlphaFoldDB" id="A0A5C5ZAR6"/>
<evidence type="ECO:0000313" key="2">
    <source>
        <dbReference type="EMBL" id="TWT84469.1"/>
    </source>
</evidence>
<keyword evidence="3" id="KW-1185">Reference proteome</keyword>
<dbReference type="RefSeq" id="WP_146402217.1">
    <property type="nucleotide sequence ID" value="NZ_SJPJ01000001.1"/>
</dbReference>
<organism evidence="2 3">
    <name type="scientific">Novipirellula herctigrandis</name>
    <dbReference type="NCBI Taxonomy" id="2527986"/>
    <lineage>
        <taxon>Bacteria</taxon>
        <taxon>Pseudomonadati</taxon>
        <taxon>Planctomycetota</taxon>
        <taxon>Planctomycetia</taxon>
        <taxon>Pirellulales</taxon>
        <taxon>Pirellulaceae</taxon>
        <taxon>Novipirellula</taxon>
    </lineage>
</organism>
<feature type="region of interest" description="Disordered" evidence="1">
    <location>
        <begin position="78"/>
        <end position="97"/>
    </location>
</feature>
<protein>
    <submittedName>
        <fullName evidence="2">Uncharacterized protein</fullName>
    </submittedName>
</protein>
<dbReference type="EMBL" id="SJPJ01000001">
    <property type="protein sequence ID" value="TWT84469.1"/>
    <property type="molecule type" value="Genomic_DNA"/>
</dbReference>
<proteinExistence type="predicted"/>